<dbReference type="Gene3D" id="2.60.40.1890">
    <property type="entry name" value="PCu(A)C copper chaperone"/>
    <property type="match status" value="1"/>
</dbReference>
<name>A0A5B8RXM7_9BURK</name>
<dbReference type="InterPro" id="IPR007410">
    <property type="entry name" value="LpqE-like"/>
</dbReference>
<dbReference type="Pfam" id="PF04314">
    <property type="entry name" value="PCuAC"/>
    <property type="match status" value="1"/>
</dbReference>
<evidence type="ECO:0000256" key="2">
    <source>
        <dbReference type="SAM" id="SignalP"/>
    </source>
</evidence>
<dbReference type="InterPro" id="IPR036182">
    <property type="entry name" value="PCuAC_sf"/>
</dbReference>
<dbReference type="SUPFAM" id="SSF110087">
    <property type="entry name" value="DR1885-like metal-binding protein"/>
    <property type="match status" value="1"/>
</dbReference>
<feature type="chain" id="PRO_5022697787" evidence="2">
    <location>
        <begin position="28"/>
        <end position="174"/>
    </location>
</feature>
<reference evidence="3 4" key="1">
    <citation type="submission" date="2019-07" db="EMBL/GenBank/DDBJ databases">
        <title>Complete genome sequence of Comamonas sp. NLF 7-7 isolated from livestock.</title>
        <authorList>
            <person name="Kim D.H."/>
            <person name="Kim J.G."/>
        </authorList>
    </citation>
    <scope>NUCLEOTIDE SEQUENCE [LARGE SCALE GENOMIC DNA]</scope>
    <source>
        <strain evidence="3 4">NLF 7-7</strain>
    </source>
</reference>
<dbReference type="OrthoDB" id="9796962at2"/>
<keyword evidence="4" id="KW-1185">Reference proteome</keyword>
<evidence type="ECO:0000256" key="1">
    <source>
        <dbReference type="SAM" id="MobiDB-lite"/>
    </source>
</evidence>
<evidence type="ECO:0000313" key="3">
    <source>
        <dbReference type="EMBL" id="QEA12577.1"/>
    </source>
</evidence>
<feature type="region of interest" description="Disordered" evidence="1">
    <location>
        <begin position="143"/>
        <end position="174"/>
    </location>
</feature>
<dbReference type="KEGG" id="cof:FOZ74_05775"/>
<evidence type="ECO:0000313" key="4">
    <source>
        <dbReference type="Proteomes" id="UP000321199"/>
    </source>
</evidence>
<organism evidence="3 4">
    <name type="scientific">Comamonas flocculans</name>
    <dbReference type="NCBI Taxonomy" id="2597701"/>
    <lineage>
        <taxon>Bacteria</taxon>
        <taxon>Pseudomonadati</taxon>
        <taxon>Pseudomonadota</taxon>
        <taxon>Betaproteobacteria</taxon>
        <taxon>Burkholderiales</taxon>
        <taxon>Comamonadaceae</taxon>
        <taxon>Comamonas</taxon>
    </lineage>
</organism>
<dbReference type="PANTHER" id="PTHR36302">
    <property type="entry name" value="BLR7088 PROTEIN"/>
    <property type="match status" value="1"/>
</dbReference>
<dbReference type="Proteomes" id="UP000321199">
    <property type="component" value="Chromosome"/>
</dbReference>
<dbReference type="InterPro" id="IPR058248">
    <property type="entry name" value="Lxx211020-like"/>
</dbReference>
<gene>
    <name evidence="3" type="ORF">FOZ74_05775</name>
</gene>
<dbReference type="AlphaFoldDB" id="A0A5B8RXM7"/>
<feature type="compositionally biased region" description="Basic and acidic residues" evidence="1">
    <location>
        <begin position="160"/>
        <end position="174"/>
    </location>
</feature>
<feature type="signal peptide" evidence="2">
    <location>
        <begin position="1"/>
        <end position="27"/>
    </location>
</feature>
<protein>
    <submittedName>
        <fullName evidence="3">Copper chaperone PCu(A)C</fullName>
    </submittedName>
</protein>
<accession>A0A5B8RXM7</accession>
<sequence>MQALSFSIRPALLALALCFLAPAGALAHEARVQVQDAWTRATVPGQGGTGAFMTLQANHDLELVGASSPVAGVTQVHEMKLEGNTMRMHPVPSLKLGAGQSVTLKPGGHHIMLLDLRQPLKAGTQIDITLQLRDAQGAKLSQTVQVPVRQNAPDGAAGASHEHDATHTHDHHGS</sequence>
<keyword evidence="2" id="KW-0732">Signal</keyword>
<dbReference type="EMBL" id="CP042344">
    <property type="protein sequence ID" value="QEA12577.1"/>
    <property type="molecule type" value="Genomic_DNA"/>
</dbReference>
<dbReference type="RefSeq" id="WP_146912172.1">
    <property type="nucleotide sequence ID" value="NZ_CP042344.1"/>
</dbReference>
<dbReference type="PANTHER" id="PTHR36302:SF1">
    <property type="entry name" value="COPPER CHAPERONE PCU(A)C"/>
    <property type="match status" value="1"/>
</dbReference>
<proteinExistence type="predicted"/>